<organism evidence="4 5">
    <name type="scientific">Hypericibacter terrae</name>
    <dbReference type="NCBI Taxonomy" id="2602015"/>
    <lineage>
        <taxon>Bacteria</taxon>
        <taxon>Pseudomonadati</taxon>
        <taxon>Pseudomonadota</taxon>
        <taxon>Alphaproteobacteria</taxon>
        <taxon>Rhodospirillales</taxon>
        <taxon>Dongiaceae</taxon>
        <taxon>Hypericibacter</taxon>
    </lineage>
</organism>
<name>A0A5J6MN78_9PROT</name>
<dbReference type="PANTHER" id="PTHR43080:SF2">
    <property type="entry name" value="CBS DOMAIN-CONTAINING PROTEIN"/>
    <property type="match status" value="1"/>
</dbReference>
<dbReference type="AlphaFoldDB" id="A0A5J6MN78"/>
<keyword evidence="1 2" id="KW-0129">CBS domain</keyword>
<dbReference type="Proteomes" id="UP000326202">
    <property type="component" value="Chromosome"/>
</dbReference>
<keyword evidence="5" id="KW-1185">Reference proteome</keyword>
<dbReference type="InterPro" id="IPR051257">
    <property type="entry name" value="Diverse_CBS-Domain"/>
</dbReference>
<evidence type="ECO:0000313" key="4">
    <source>
        <dbReference type="EMBL" id="QEX18025.1"/>
    </source>
</evidence>
<dbReference type="KEGG" id="htq:FRZ44_33290"/>
<evidence type="ECO:0000313" key="5">
    <source>
        <dbReference type="Proteomes" id="UP000326202"/>
    </source>
</evidence>
<dbReference type="PROSITE" id="PS51371">
    <property type="entry name" value="CBS"/>
    <property type="match status" value="1"/>
</dbReference>
<dbReference type="EMBL" id="CP042906">
    <property type="protein sequence ID" value="QEX18025.1"/>
    <property type="molecule type" value="Genomic_DNA"/>
</dbReference>
<dbReference type="Pfam" id="PF00571">
    <property type="entry name" value="CBS"/>
    <property type="match status" value="2"/>
</dbReference>
<proteinExistence type="predicted"/>
<evidence type="ECO:0000259" key="3">
    <source>
        <dbReference type="PROSITE" id="PS51371"/>
    </source>
</evidence>
<dbReference type="CDD" id="cd02205">
    <property type="entry name" value="CBS_pair_SF"/>
    <property type="match status" value="1"/>
</dbReference>
<dbReference type="InterPro" id="IPR046342">
    <property type="entry name" value="CBS_dom_sf"/>
</dbReference>
<dbReference type="InterPro" id="IPR000644">
    <property type="entry name" value="CBS_dom"/>
</dbReference>
<sequence length="169" mass="18924">MIVEDILPCAIERLALIEAGAPVRDAAALMSKPHTDLIVVCNHGDMVGVLTKTDIVGQIGGCTGAGCTARVDSIMTRNVTYCRTHETLLDVCSVMRERGLQRVPILDEAHRPLGITYAREALQALLSESENQDELLRDYMSGVGYREAERSDHRQFWLFTDGYMRRHEY</sequence>
<protein>
    <recommendedName>
        <fullName evidence="3">CBS domain-containing protein</fullName>
    </recommendedName>
</protein>
<evidence type="ECO:0000256" key="1">
    <source>
        <dbReference type="ARBA" id="ARBA00023122"/>
    </source>
</evidence>
<feature type="domain" description="CBS" evidence="3">
    <location>
        <begin position="75"/>
        <end position="134"/>
    </location>
</feature>
<gene>
    <name evidence="4" type="ORF">FRZ44_33290</name>
</gene>
<dbReference type="PANTHER" id="PTHR43080">
    <property type="entry name" value="CBS DOMAIN-CONTAINING PROTEIN CBSX3, MITOCHONDRIAL"/>
    <property type="match status" value="1"/>
</dbReference>
<dbReference type="OrthoDB" id="9807125at2"/>
<dbReference type="SUPFAM" id="SSF54631">
    <property type="entry name" value="CBS-domain pair"/>
    <property type="match status" value="1"/>
</dbReference>
<evidence type="ECO:0000256" key="2">
    <source>
        <dbReference type="PROSITE-ProRule" id="PRU00703"/>
    </source>
</evidence>
<accession>A0A5J6MN78</accession>
<dbReference type="SMART" id="SM00116">
    <property type="entry name" value="CBS"/>
    <property type="match status" value="2"/>
</dbReference>
<reference evidence="4 5" key="1">
    <citation type="submission" date="2019-08" db="EMBL/GenBank/DDBJ databases">
        <title>Hyperibacter terrae gen. nov., sp. nov. and Hyperibacter viscosus sp. nov., two new members in the family Rhodospirillaceae isolated from the rhizosphere of Hypericum perforatum.</title>
        <authorList>
            <person name="Noviana Z."/>
        </authorList>
    </citation>
    <scope>NUCLEOTIDE SEQUENCE [LARGE SCALE GENOMIC DNA]</scope>
    <source>
        <strain evidence="4 5">R5913</strain>
    </source>
</reference>
<dbReference type="RefSeq" id="WP_151178224.1">
    <property type="nucleotide sequence ID" value="NZ_CP042906.1"/>
</dbReference>
<dbReference type="Gene3D" id="3.10.580.10">
    <property type="entry name" value="CBS-domain"/>
    <property type="match status" value="1"/>
</dbReference>